<dbReference type="CDD" id="cd04301">
    <property type="entry name" value="NAT_SF"/>
    <property type="match status" value="1"/>
</dbReference>
<keyword evidence="2" id="KW-0808">Transferase</keyword>
<dbReference type="GO" id="GO:0016747">
    <property type="term" value="F:acyltransferase activity, transferring groups other than amino-acyl groups"/>
    <property type="evidence" value="ECO:0007669"/>
    <property type="project" value="InterPro"/>
</dbReference>
<dbReference type="RefSeq" id="WP_125164340.1">
    <property type="nucleotide sequence ID" value="NZ_CP034234.1"/>
</dbReference>
<dbReference type="InterPro" id="IPR000182">
    <property type="entry name" value="GNAT_dom"/>
</dbReference>
<keyword evidence="3" id="KW-1185">Reference proteome</keyword>
<dbReference type="SUPFAM" id="SSF55729">
    <property type="entry name" value="Acyl-CoA N-acyltransferases (Nat)"/>
    <property type="match status" value="1"/>
</dbReference>
<reference evidence="2 3" key="1">
    <citation type="journal article" date="2020" name="Int. J. Syst. Evol. Microbiol.">
        <title>Description of Erysipelothrix piscisicarius sp. nov., an emergent fish pathogen, and assessment of virulence using a tiger barb (Puntigrus tetrazona) infection model.</title>
        <authorList>
            <person name="Pomaranski E.K."/>
            <person name="Griffin M.J."/>
            <person name="Camus A.C."/>
            <person name="Armwood A.R."/>
            <person name="Shelley J."/>
            <person name="Waldbieser G.C."/>
            <person name="LaFrentz B.R."/>
            <person name="Garcia J.C."/>
            <person name="Yanong R."/>
            <person name="Soto E."/>
        </authorList>
    </citation>
    <scope>NUCLEOTIDE SEQUENCE [LARGE SCALE GENOMIC DNA]</scope>
    <source>
        <strain evidence="2 3">15TAL0474</strain>
    </source>
</reference>
<evidence type="ECO:0000259" key="1">
    <source>
        <dbReference type="PROSITE" id="PS51186"/>
    </source>
</evidence>
<gene>
    <name evidence="2" type="ORF">EEI45_04820</name>
</gene>
<dbReference type="Gene3D" id="3.40.630.30">
    <property type="match status" value="1"/>
</dbReference>
<evidence type="ECO:0000313" key="3">
    <source>
        <dbReference type="Proteomes" id="UP000278804"/>
    </source>
</evidence>
<dbReference type="Proteomes" id="UP000278804">
    <property type="component" value="Chromosome"/>
</dbReference>
<evidence type="ECO:0000313" key="2">
    <source>
        <dbReference type="EMBL" id="AZK44159.1"/>
    </source>
</evidence>
<proteinExistence type="predicted"/>
<sequence>MELRSFTDSDLPLYAELATKFLTSPACFGEPDFELFTRNFKHIIKENDCFGWFLVEDGKVWGYLLSSIMFSTEVGGLQLWVEELSVEDAYRGQGLGTEALPILMDAFPDVVRFRLEVTPSNKGAKKLYERLGFEFLGYEQMILDR</sequence>
<protein>
    <submittedName>
        <fullName evidence="2">GNAT family N-acetyltransferase</fullName>
    </submittedName>
</protein>
<organism evidence="2 3">
    <name type="scientific">Erysipelothrix piscisicarius</name>
    <dbReference type="NCBI Taxonomy" id="2485784"/>
    <lineage>
        <taxon>Bacteria</taxon>
        <taxon>Bacillati</taxon>
        <taxon>Bacillota</taxon>
        <taxon>Erysipelotrichia</taxon>
        <taxon>Erysipelotrichales</taxon>
        <taxon>Erysipelotrichaceae</taxon>
        <taxon>Erysipelothrix</taxon>
    </lineage>
</organism>
<name>A0A3S8RMT0_9FIRM</name>
<dbReference type="KEGG" id="eri:EEI45_04820"/>
<dbReference type="InterPro" id="IPR016181">
    <property type="entry name" value="Acyl_CoA_acyltransferase"/>
</dbReference>
<accession>A0A3S8RMT0</accession>
<dbReference type="AlphaFoldDB" id="A0A3S8RMT0"/>
<dbReference type="EMBL" id="CP034234">
    <property type="protein sequence ID" value="AZK44159.1"/>
    <property type="molecule type" value="Genomic_DNA"/>
</dbReference>
<dbReference type="PROSITE" id="PS51186">
    <property type="entry name" value="GNAT"/>
    <property type="match status" value="1"/>
</dbReference>
<dbReference type="Pfam" id="PF00583">
    <property type="entry name" value="Acetyltransf_1"/>
    <property type="match status" value="1"/>
</dbReference>
<feature type="domain" description="N-acetyltransferase" evidence="1">
    <location>
        <begin position="1"/>
        <end position="145"/>
    </location>
</feature>